<feature type="transmembrane region" description="Helical" evidence="3">
    <location>
        <begin position="161"/>
        <end position="183"/>
    </location>
</feature>
<feature type="region of interest" description="Disordered" evidence="2">
    <location>
        <begin position="430"/>
        <end position="455"/>
    </location>
</feature>
<feature type="region of interest" description="Disordered" evidence="2">
    <location>
        <begin position="1"/>
        <end position="41"/>
    </location>
</feature>
<dbReference type="AlphaFoldDB" id="A0AAD2CIQ2"/>
<gene>
    <name evidence="4" type="ORF">CYCCA115_LOCUS4896</name>
</gene>
<name>A0AAD2CIQ2_9STRA</name>
<organism evidence="4 5">
    <name type="scientific">Cylindrotheca closterium</name>
    <dbReference type="NCBI Taxonomy" id="2856"/>
    <lineage>
        <taxon>Eukaryota</taxon>
        <taxon>Sar</taxon>
        <taxon>Stramenopiles</taxon>
        <taxon>Ochrophyta</taxon>
        <taxon>Bacillariophyta</taxon>
        <taxon>Bacillariophyceae</taxon>
        <taxon>Bacillariophycidae</taxon>
        <taxon>Bacillariales</taxon>
        <taxon>Bacillariaceae</taxon>
        <taxon>Cylindrotheca</taxon>
    </lineage>
</organism>
<evidence type="ECO:0000256" key="1">
    <source>
        <dbReference type="SAM" id="Coils"/>
    </source>
</evidence>
<feature type="compositionally biased region" description="Polar residues" evidence="2">
    <location>
        <begin position="25"/>
        <end position="41"/>
    </location>
</feature>
<protein>
    <submittedName>
        <fullName evidence="4">Uncharacterized protein</fullName>
    </submittedName>
</protein>
<evidence type="ECO:0000313" key="5">
    <source>
        <dbReference type="Proteomes" id="UP001295423"/>
    </source>
</evidence>
<evidence type="ECO:0000256" key="2">
    <source>
        <dbReference type="SAM" id="MobiDB-lite"/>
    </source>
</evidence>
<proteinExistence type="predicted"/>
<accession>A0AAD2CIQ2</accession>
<comment type="caution">
    <text evidence="4">The sequence shown here is derived from an EMBL/GenBank/DDBJ whole genome shotgun (WGS) entry which is preliminary data.</text>
</comment>
<keyword evidence="1" id="KW-0175">Coiled coil</keyword>
<reference evidence="4" key="1">
    <citation type="submission" date="2023-08" db="EMBL/GenBank/DDBJ databases">
        <authorList>
            <person name="Audoor S."/>
            <person name="Bilcke G."/>
        </authorList>
    </citation>
    <scope>NUCLEOTIDE SEQUENCE</scope>
</reference>
<dbReference type="Proteomes" id="UP001295423">
    <property type="component" value="Unassembled WGS sequence"/>
</dbReference>
<evidence type="ECO:0000256" key="3">
    <source>
        <dbReference type="SAM" id="Phobius"/>
    </source>
</evidence>
<keyword evidence="3" id="KW-0472">Membrane</keyword>
<keyword evidence="5" id="KW-1185">Reference proteome</keyword>
<feature type="coiled-coil region" evidence="1">
    <location>
        <begin position="116"/>
        <end position="151"/>
    </location>
</feature>
<feature type="compositionally biased region" description="Polar residues" evidence="2">
    <location>
        <begin position="443"/>
        <end position="455"/>
    </location>
</feature>
<feature type="compositionally biased region" description="Basic and acidic residues" evidence="2">
    <location>
        <begin position="1"/>
        <end position="12"/>
    </location>
</feature>
<dbReference type="EMBL" id="CAKOGP040000505">
    <property type="protein sequence ID" value="CAJ1935763.1"/>
    <property type="molecule type" value="Genomic_DNA"/>
</dbReference>
<keyword evidence="3" id="KW-0812">Transmembrane</keyword>
<feature type="region of interest" description="Disordered" evidence="2">
    <location>
        <begin position="194"/>
        <end position="229"/>
    </location>
</feature>
<evidence type="ECO:0000313" key="4">
    <source>
        <dbReference type="EMBL" id="CAJ1935763.1"/>
    </source>
</evidence>
<feature type="compositionally biased region" description="Low complexity" evidence="2">
    <location>
        <begin position="210"/>
        <end position="226"/>
    </location>
</feature>
<keyword evidence="3" id="KW-1133">Transmembrane helix</keyword>
<sequence>MAGKKQDPEKKRSGASRAAKPGALQENSSMSSGNQKKRNGATQYVQRNLVLIRQAGGAVLMLERTEALLGQPSLVLFLRNLLRKEERANRQPPPSLPASQGALEAVPVEVDDSIEKGQAMEQMRREFEQKERLRQQEIDELNQRLAESAEEEYQRKRRKRIVITVVVCLVVLIAAGVGAFFGLKKTTDVKQEPILEPTSDADDGSNATDSSMSSNVPSNLPSSSPSEFVIRYDPPSDQDCAAVAAGERPTEEFLWQRNFLMPMDVVLSADQNNDETAQELKEKIQTLLMPELIGCISDADPNDAVNRKLQLNSEYNYVISKAIVNVLPREGQCVRSQATTCLHFLVTFDLFLEGLERILTLMELINIVFGYDQDLVQKLDLSDPYVELILVTISAGTITEAPSMVPSMVPSEMPSLSPSTHPTLAPAYSSRITPSAKRPTGMPSFTPSLRPSTAL</sequence>